<accession>A0ABN2VUM6</accession>
<feature type="compositionally biased region" description="Acidic residues" evidence="1">
    <location>
        <begin position="511"/>
        <end position="527"/>
    </location>
</feature>
<keyword evidence="2" id="KW-1133">Transmembrane helix</keyword>
<dbReference type="EMBL" id="BAAAPY010000002">
    <property type="protein sequence ID" value="GAA2073060.1"/>
    <property type="molecule type" value="Genomic_DNA"/>
</dbReference>
<dbReference type="InterPro" id="IPR029052">
    <property type="entry name" value="Metallo-depent_PP-like"/>
</dbReference>
<proteinExistence type="predicted"/>
<organism evidence="4 5">
    <name type="scientific">Aeromicrobium halocynthiae</name>
    <dbReference type="NCBI Taxonomy" id="560557"/>
    <lineage>
        <taxon>Bacteria</taxon>
        <taxon>Bacillati</taxon>
        <taxon>Actinomycetota</taxon>
        <taxon>Actinomycetes</taxon>
        <taxon>Propionibacteriales</taxon>
        <taxon>Nocardioidaceae</taxon>
        <taxon>Aeromicrobium</taxon>
    </lineage>
</organism>
<evidence type="ECO:0000313" key="5">
    <source>
        <dbReference type="Proteomes" id="UP001501480"/>
    </source>
</evidence>
<feature type="domain" description="Calcineurin-like phosphoesterase" evidence="3">
    <location>
        <begin position="260"/>
        <end position="430"/>
    </location>
</feature>
<evidence type="ECO:0000313" key="4">
    <source>
        <dbReference type="EMBL" id="GAA2073060.1"/>
    </source>
</evidence>
<name>A0ABN2VUM6_9ACTN</name>
<dbReference type="Proteomes" id="UP001501480">
    <property type="component" value="Unassembled WGS sequence"/>
</dbReference>
<feature type="region of interest" description="Disordered" evidence="1">
    <location>
        <begin position="507"/>
        <end position="535"/>
    </location>
</feature>
<evidence type="ECO:0000259" key="3">
    <source>
        <dbReference type="Pfam" id="PF00149"/>
    </source>
</evidence>
<gene>
    <name evidence="4" type="ORF">GCM10009821_09100</name>
</gene>
<comment type="caution">
    <text evidence="4">The sequence shown here is derived from an EMBL/GenBank/DDBJ whole genome shotgun (WGS) entry which is preliminary data.</text>
</comment>
<evidence type="ECO:0000256" key="2">
    <source>
        <dbReference type="SAM" id="Phobius"/>
    </source>
</evidence>
<sequence>MRTTLRLLLAVAIGLAAGLPVAWVTFTDSVRELTIGPHQATVRPAFDSHATLDFGPLLPLVRVPVDAPGSLGVDIRLGEAQVETLEELVQQDAVIASQPQGEIAEVRAAVADMATVAVLRGAGVTLIVTALTVGVWRGVGPRRRRRLVHDLRHPSAPQLVTTLTLVAALGVGVALVVTSPDEGERPEPDWVGVRSVFPQLPADPVLDTLQISDGSITRGSRALVEGALYLYEDSVSFYGELAETAAEAQLRMPEEDEFTALVVADRHDNIGMDPVARVIADLAGAELLVNVGDDTSQGDDWEQFSVNSLAREFDGFDKVAVTGNHDTETTEQQLRDAGFTVLEGEPVEVGGVRFLGDNDPRGTTLAGYTETAEERDRLVLEQDAELLEAACVADEAEERASVLVVHSWGSARDVAASGCTDLVLSGHLHYQVGPQAIEGDGESPTTRLTIGSTGGAVFPIALGSKLRREAQVAVVTFDADGVPVGVQVVSFTPSGDVDVAEYVELPLPVADAEDPDADEPEDPEFEDSPPPVEGE</sequence>
<keyword evidence="5" id="KW-1185">Reference proteome</keyword>
<feature type="transmembrane region" description="Helical" evidence="2">
    <location>
        <begin position="159"/>
        <end position="177"/>
    </location>
</feature>
<dbReference type="SUPFAM" id="SSF56300">
    <property type="entry name" value="Metallo-dependent phosphatases"/>
    <property type="match status" value="1"/>
</dbReference>
<keyword evidence="2" id="KW-0472">Membrane</keyword>
<keyword evidence="2" id="KW-0812">Transmembrane</keyword>
<dbReference type="InterPro" id="IPR004843">
    <property type="entry name" value="Calcineurin-like_PHP"/>
</dbReference>
<protein>
    <recommendedName>
        <fullName evidence="3">Calcineurin-like phosphoesterase domain-containing protein</fullName>
    </recommendedName>
</protein>
<reference evidence="4 5" key="1">
    <citation type="journal article" date="2019" name="Int. J. Syst. Evol. Microbiol.">
        <title>The Global Catalogue of Microorganisms (GCM) 10K type strain sequencing project: providing services to taxonomists for standard genome sequencing and annotation.</title>
        <authorList>
            <consortium name="The Broad Institute Genomics Platform"/>
            <consortium name="The Broad Institute Genome Sequencing Center for Infectious Disease"/>
            <person name="Wu L."/>
            <person name="Ma J."/>
        </authorList>
    </citation>
    <scope>NUCLEOTIDE SEQUENCE [LARGE SCALE GENOMIC DNA]</scope>
    <source>
        <strain evidence="4 5">JCM 15749</strain>
    </source>
</reference>
<feature type="transmembrane region" description="Helical" evidence="2">
    <location>
        <begin position="117"/>
        <end position="139"/>
    </location>
</feature>
<dbReference type="Gene3D" id="3.60.21.10">
    <property type="match status" value="1"/>
</dbReference>
<evidence type="ECO:0000256" key="1">
    <source>
        <dbReference type="SAM" id="MobiDB-lite"/>
    </source>
</evidence>
<dbReference type="Pfam" id="PF00149">
    <property type="entry name" value="Metallophos"/>
    <property type="match status" value="1"/>
</dbReference>